<keyword evidence="1" id="KW-0547">Nucleotide-binding</keyword>
<name>A0A7J7G7C9_CAMSI</name>
<dbReference type="EMBL" id="JACBKZ010000012">
    <property type="protein sequence ID" value="KAF5936659.1"/>
    <property type="molecule type" value="Genomic_DNA"/>
</dbReference>
<evidence type="ECO:0000256" key="2">
    <source>
        <dbReference type="SAM" id="MobiDB-lite"/>
    </source>
</evidence>
<dbReference type="InterPro" id="IPR011709">
    <property type="entry name" value="DEAD-box_helicase_OB_fold"/>
</dbReference>
<dbReference type="Pfam" id="PF07717">
    <property type="entry name" value="OB_NTP_bind"/>
    <property type="match status" value="1"/>
</dbReference>
<proteinExistence type="predicted"/>
<feature type="region of interest" description="Disordered" evidence="2">
    <location>
        <begin position="72"/>
        <end position="94"/>
    </location>
</feature>
<dbReference type="GO" id="GO:0005737">
    <property type="term" value="C:cytoplasm"/>
    <property type="evidence" value="ECO:0007669"/>
    <property type="project" value="InterPro"/>
</dbReference>
<keyword evidence="1" id="KW-0347">Helicase</keyword>
<protein>
    <recommendedName>
        <fullName evidence="3">DEAD-box helicase OB fold domain-containing protein</fullName>
    </recommendedName>
</protein>
<keyword evidence="5" id="KW-1185">Reference proteome</keyword>
<feature type="compositionally biased region" description="Low complexity" evidence="2">
    <location>
        <begin position="387"/>
        <end position="399"/>
    </location>
</feature>
<dbReference type="Proteomes" id="UP000593564">
    <property type="component" value="Unassembled WGS sequence"/>
</dbReference>
<evidence type="ECO:0000259" key="3">
    <source>
        <dbReference type="Pfam" id="PF07717"/>
    </source>
</evidence>
<dbReference type="PANTHER" id="PTHR12298">
    <property type="entry name" value="PCDC2 PROGRAMMED CELL DEATH PROTEIN 2 -RELATED"/>
    <property type="match status" value="1"/>
</dbReference>
<feature type="compositionally biased region" description="Basic and acidic residues" evidence="2">
    <location>
        <begin position="77"/>
        <end position="89"/>
    </location>
</feature>
<dbReference type="AlphaFoldDB" id="A0A7J7G7C9"/>
<gene>
    <name evidence="4" type="ORF">HYC85_024165</name>
</gene>
<evidence type="ECO:0000313" key="4">
    <source>
        <dbReference type="EMBL" id="KAF5936659.1"/>
    </source>
</evidence>
<feature type="compositionally biased region" description="Polar residues" evidence="2">
    <location>
        <begin position="408"/>
        <end position="427"/>
    </location>
</feature>
<dbReference type="PANTHER" id="PTHR12298:SF4">
    <property type="entry name" value="PROGRAMMED CELL DEATH PROTEIN 2"/>
    <property type="match status" value="1"/>
</dbReference>
<comment type="caution">
    <text evidence="4">The sequence shown here is derived from an EMBL/GenBank/DDBJ whole genome shotgun (WGS) entry which is preliminary data.</text>
</comment>
<sequence>MKKNKHGGTRNPTPFAGFCLVRFCICDSFPSRSVADGGSPSDAVRDRLLLFFPFSASVIDWNVIDDLIPVGEDPEEDSKADSVEKKEESDSTFENSTIAVTSTAEIIEEPPNKKTHIDSYCRYESAKPLWPMSSGQPSKIPKCNYCGGPRSRILPQLLYYFGVKNDVDSLDWATIVVDTCEASCEENNGPYKEEFCWVAHLERTGHYLTVKDNQVVHLHPSNCLDHKPEWVIYNEFVLTSRNFIRTVTGVRGEWLVSLSNMRFYWFLFNIVVSRAPTVHLYQIYPGTTGWSTGRLTGLGTFTPDASANLIIYGARSSEGLVARATRHKELSLERRKPRSSQESEASGLQPRSTLERQNARLSEETQNIHLAQLKRRKARSSQETWLSSPESDADASSSEGLLARATRNKTQLSLERRNPSSSEGSKT</sequence>
<keyword evidence="1" id="KW-0067">ATP-binding</keyword>
<accession>A0A7J7G7C9</accession>
<evidence type="ECO:0000313" key="5">
    <source>
        <dbReference type="Proteomes" id="UP000593564"/>
    </source>
</evidence>
<feature type="domain" description="DEAD-box helicase OB fold" evidence="3">
    <location>
        <begin position="198"/>
        <end position="259"/>
    </location>
</feature>
<organism evidence="4 5">
    <name type="scientific">Camellia sinensis</name>
    <name type="common">Tea plant</name>
    <name type="synonym">Thea sinensis</name>
    <dbReference type="NCBI Taxonomy" id="4442"/>
    <lineage>
        <taxon>Eukaryota</taxon>
        <taxon>Viridiplantae</taxon>
        <taxon>Streptophyta</taxon>
        <taxon>Embryophyta</taxon>
        <taxon>Tracheophyta</taxon>
        <taxon>Spermatophyta</taxon>
        <taxon>Magnoliopsida</taxon>
        <taxon>eudicotyledons</taxon>
        <taxon>Gunneridae</taxon>
        <taxon>Pentapetalae</taxon>
        <taxon>asterids</taxon>
        <taxon>Ericales</taxon>
        <taxon>Theaceae</taxon>
        <taxon>Camellia</taxon>
    </lineage>
</organism>
<dbReference type="GO" id="GO:0004386">
    <property type="term" value="F:helicase activity"/>
    <property type="evidence" value="ECO:0007669"/>
    <property type="project" value="UniProtKB-KW"/>
</dbReference>
<evidence type="ECO:0000256" key="1">
    <source>
        <dbReference type="ARBA" id="ARBA00022806"/>
    </source>
</evidence>
<reference evidence="5" key="1">
    <citation type="journal article" date="2020" name="Nat. Commun.">
        <title>Genome assembly of wild tea tree DASZ reveals pedigree and selection history of tea varieties.</title>
        <authorList>
            <person name="Zhang W."/>
            <person name="Zhang Y."/>
            <person name="Qiu H."/>
            <person name="Guo Y."/>
            <person name="Wan H."/>
            <person name="Zhang X."/>
            <person name="Scossa F."/>
            <person name="Alseekh S."/>
            <person name="Zhang Q."/>
            <person name="Wang P."/>
            <person name="Xu L."/>
            <person name="Schmidt M.H."/>
            <person name="Jia X."/>
            <person name="Li D."/>
            <person name="Zhu A."/>
            <person name="Guo F."/>
            <person name="Chen W."/>
            <person name="Ni D."/>
            <person name="Usadel B."/>
            <person name="Fernie A.R."/>
            <person name="Wen W."/>
        </authorList>
    </citation>
    <scope>NUCLEOTIDE SEQUENCE [LARGE SCALE GENOMIC DNA]</scope>
    <source>
        <strain evidence="5">cv. G240</strain>
    </source>
</reference>
<feature type="region of interest" description="Disordered" evidence="2">
    <location>
        <begin position="328"/>
        <end position="427"/>
    </location>
</feature>
<reference evidence="4 5" key="2">
    <citation type="submission" date="2020-07" db="EMBL/GenBank/DDBJ databases">
        <title>Genome assembly of wild tea tree DASZ reveals pedigree and selection history of tea varieties.</title>
        <authorList>
            <person name="Zhang W."/>
        </authorList>
    </citation>
    <scope>NUCLEOTIDE SEQUENCE [LARGE SCALE GENOMIC DNA]</scope>
    <source>
        <strain evidence="5">cv. G240</strain>
        <tissue evidence="4">Leaf</tissue>
    </source>
</reference>
<feature type="compositionally biased region" description="Polar residues" evidence="2">
    <location>
        <begin position="340"/>
        <end position="352"/>
    </location>
</feature>
<feature type="compositionally biased region" description="Basic and acidic residues" evidence="2">
    <location>
        <begin position="353"/>
        <end position="363"/>
    </location>
</feature>
<keyword evidence="1" id="KW-0378">Hydrolase</keyword>